<dbReference type="InterPro" id="IPR036388">
    <property type="entry name" value="WH-like_DNA-bd_sf"/>
</dbReference>
<keyword evidence="3" id="KW-1185">Reference proteome</keyword>
<dbReference type="SMART" id="SM00347">
    <property type="entry name" value="HTH_MARR"/>
    <property type="match status" value="1"/>
</dbReference>
<dbReference type="Gene3D" id="1.10.10.10">
    <property type="entry name" value="Winged helix-like DNA-binding domain superfamily/Winged helix DNA-binding domain"/>
    <property type="match status" value="1"/>
</dbReference>
<evidence type="ECO:0000313" key="2">
    <source>
        <dbReference type="EMBL" id="GAD58332.1"/>
    </source>
</evidence>
<dbReference type="GO" id="GO:0003700">
    <property type="term" value="F:DNA-binding transcription factor activity"/>
    <property type="evidence" value="ECO:0007669"/>
    <property type="project" value="InterPro"/>
</dbReference>
<evidence type="ECO:0000259" key="1">
    <source>
        <dbReference type="PROSITE" id="PS50995"/>
    </source>
</evidence>
<dbReference type="Pfam" id="PF01047">
    <property type="entry name" value="MarR"/>
    <property type="match status" value="1"/>
</dbReference>
<evidence type="ECO:0000313" key="3">
    <source>
        <dbReference type="Proteomes" id="UP000016569"/>
    </source>
</evidence>
<comment type="caution">
    <text evidence="2">The sequence shown here is derived from an EMBL/GenBank/DDBJ whole genome shotgun (WGS) entry which is preliminary data.</text>
</comment>
<protein>
    <submittedName>
        <fullName evidence="2">Transcriptional regulator, MarR family</fullName>
    </submittedName>
</protein>
<dbReference type="SUPFAM" id="SSF46785">
    <property type="entry name" value="Winged helix' DNA-binding domain"/>
    <property type="match status" value="1"/>
</dbReference>
<dbReference type="GO" id="GO:0006950">
    <property type="term" value="P:response to stress"/>
    <property type="evidence" value="ECO:0007669"/>
    <property type="project" value="TreeGrafter"/>
</dbReference>
<dbReference type="PROSITE" id="PS50995">
    <property type="entry name" value="HTH_MARR_2"/>
    <property type="match status" value="1"/>
</dbReference>
<dbReference type="PANTHER" id="PTHR33164">
    <property type="entry name" value="TRANSCRIPTIONAL REGULATOR, MARR FAMILY"/>
    <property type="match status" value="1"/>
</dbReference>
<dbReference type="RefSeq" id="WP_021696428.1">
    <property type="nucleotide sequence ID" value="NZ_BATC01000006.1"/>
</dbReference>
<name>A0A8E0NAZ2_9CAUL</name>
<organism evidence="2 3">
    <name type="scientific">Brevundimonas abyssalis TAR-001</name>
    <dbReference type="NCBI Taxonomy" id="1391729"/>
    <lineage>
        <taxon>Bacteria</taxon>
        <taxon>Pseudomonadati</taxon>
        <taxon>Pseudomonadota</taxon>
        <taxon>Alphaproteobacteria</taxon>
        <taxon>Caulobacterales</taxon>
        <taxon>Caulobacteraceae</taxon>
        <taxon>Brevundimonas</taxon>
    </lineage>
</organism>
<reference evidence="3" key="1">
    <citation type="journal article" date="2013" name="Genome Announc.">
        <title>Draft Genome Sequence of the Dimorphic Prosthecate Bacterium Brevundimonas abyssalis TAR-001T.</title>
        <authorList>
            <person name="Tsubouchi T."/>
            <person name="Nishi S."/>
            <person name="Usui K."/>
            <person name="Shimane Y."/>
            <person name="Takaki Y."/>
            <person name="Maruyama T."/>
            <person name="Hatada Y."/>
        </authorList>
    </citation>
    <scope>NUCLEOTIDE SEQUENCE [LARGE SCALE GENOMIC DNA]</scope>
    <source>
        <strain evidence="3">TAR-001</strain>
    </source>
</reference>
<dbReference type="OrthoDB" id="8447118at2"/>
<dbReference type="InterPro" id="IPR000835">
    <property type="entry name" value="HTH_MarR-typ"/>
</dbReference>
<sequence>MVKLTDTPQNSRNADPNAAVLKSMRRIAQAIEVRSREIARTSGLTIPQLIVMQSIRTLGQVTTQAVSREASMSPATVVAVMDKLEAKGLIERYRSEVDRRVVHTRLTPSGQAALGQAPGLLSRGFEDAFAALPPDRRDVLLDAMADLAEMMTAHMATPRTD</sequence>
<dbReference type="InterPro" id="IPR036390">
    <property type="entry name" value="WH_DNA-bd_sf"/>
</dbReference>
<dbReference type="AlphaFoldDB" id="A0A8E0NAZ2"/>
<dbReference type="EMBL" id="BATC01000006">
    <property type="protein sequence ID" value="GAD58332.1"/>
    <property type="molecule type" value="Genomic_DNA"/>
</dbReference>
<dbReference type="PANTHER" id="PTHR33164:SF89">
    <property type="entry name" value="MARR FAMILY REGULATORY PROTEIN"/>
    <property type="match status" value="1"/>
</dbReference>
<dbReference type="InterPro" id="IPR039422">
    <property type="entry name" value="MarR/SlyA-like"/>
</dbReference>
<proteinExistence type="predicted"/>
<dbReference type="Proteomes" id="UP000016569">
    <property type="component" value="Unassembled WGS sequence"/>
</dbReference>
<feature type="domain" description="HTH marR-type" evidence="1">
    <location>
        <begin position="17"/>
        <end position="149"/>
    </location>
</feature>
<gene>
    <name evidence="2" type="ORF">MBEBAB_0582</name>
</gene>
<accession>A0A8E0NAZ2</accession>